<dbReference type="AlphaFoldDB" id="A0AAN8XKE1"/>
<evidence type="ECO:0000256" key="2">
    <source>
        <dbReference type="ARBA" id="ARBA00022723"/>
    </source>
</evidence>
<dbReference type="FunFam" id="3.30.160.60:FF:000446">
    <property type="entry name" value="Zinc finger protein"/>
    <property type="match status" value="1"/>
</dbReference>
<evidence type="ECO:0000256" key="6">
    <source>
        <dbReference type="ARBA" id="ARBA00023242"/>
    </source>
</evidence>
<dbReference type="Pfam" id="PF13465">
    <property type="entry name" value="zf-H2C2_2"/>
    <property type="match status" value="1"/>
</dbReference>
<keyword evidence="3" id="KW-0677">Repeat</keyword>
<feature type="domain" description="C2H2-type" evidence="9">
    <location>
        <begin position="164"/>
        <end position="191"/>
    </location>
</feature>
<dbReference type="FunFam" id="3.30.160.60:FF:000624">
    <property type="entry name" value="zinc finger protein 697"/>
    <property type="match status" value="1"/>
</dbReference>
<keyword evidence="4 8" id="KW-0863">Zinc-finger</keyword>
<dbReference type="GO" id="GO:0005634">
    <property type="term" value="C:nucleus"/>
    <property type="evidence" value="ECO:0007669"/>
    <property type="project" value="UniProtKB-SubCell"/>
</dbReference>
<evidence type="ECO:0000259" key="9">
    <source>
        <dbReference type="PROSITE" id="PS50157"/>
    </source>
</evidence>
<feature type="domain" description="C2H2-type" evidence="9">
    <location>
        <begin position="108"/>
        <end position="135"/>
    </location>
</feature>
<protein>
    <submittedName>
        <fullName evidence="11">Uncharacterized protein</fullName>
    </submittedName>
</protein>
<dbReference type="PROSITE" id="PS50835">
    <property type="entry name" value="IG_LIKE"/>
    <property type="match status" value="1"/>
</dbReference>
<accession>A0AAN8XKE1</accession>
<reference evidence="11 12" key="1">
    <citation type="submission" date="2023-11" db="EMBL/GenBank/DDBJ databases">
        <title>Halocaridina rubra genome assembly.</title>
        <authorList>
            <person name="Smith C."/>
        </authorList>
    </citation>
    <scope>NUCLEOTIDE SEQUENCE [LARGE SCALE GENOMIC DNA]</scope>
    <source>
        <strain evidence="11">EP-1</strain>
        <tissue evidence="11">Whole</tissue>
    </source>
</reference>
<dbReference type="GO" id="GO:0000978">
    <property type="term" value="F:RNA polymerase II cis-regulatory region sequence-specific DNA binding"/>
    <property type="evidence" value="ECO:0007669"/>
    <property type="project" value="TreeGrafter"/>
</dbReference>
<dbReference type="EMBL" id="JAXCGZ010000396">
    <property type="protein sequence ID" value="KAK7086052.1"/>
    <property type="molecule type" value="Genomic_DNA"/>
</dbReference>
<dbReference type="InterPro" id="IPR050527">
    <property type="entry name" value="Snail/Krueppel_Znf"/>
</dbReference>
<name>A0AAN8XKE1_HALRR</name>
<comment type="subcellular location">
    <subcellularLocation>
        <location evidence="1">Nucleus</location>
    </subcellularLocation>
</comment>
<evidence type="ECO:0000256" key="8">
    <source>
        <dbReference type="PROSITE-ProRule" id="PRU00042"/>
    </source>
</evidence>
<dbReference type="Gene3D" id="3.30.160.60">
    <property type="entry name" value="Classic Zinc Finger"/>
    <property type="match status" value="5"/>
</dbReference>
<evidence type="ECO:0000313" key="11">
    <source>
        <dbReference type="EMBL" id="KAK7086052.1"/>
    </source>
</evidence>
<evidence type="ECO:0000256" key="7">
    <source>
        <dbReference type="ARBA" id="ARBA00037948"/>
    </source>
</evidence>
<dbReference type="InterPro" id="IPR036236">
    <property type="entry name" value="Znf_C2H2_sf"/>
</dbReference>
<keyword evidence="6" id="KW-0539">Nucleus</keyword>
<evidence type="ECO:0000256" key="5">
    <source>
        <dbReference type="ARBA" id="ARBA00022833"/>
    </source>
</evidence>
<evidence type="ECO:0000313" key="12">
    <source>
        <dbReference type="Proteomes" id="UP001381693"/>
    </source>
</evidence>
<gene>
    <name evidence="11" type="ORF">SK128_004331</name>
</gene>
<feature type="domain" description="C2H2-type" evidence="9">
    <location>
        <begin position="192"/>
        <end position="219"/>
    </location>
</feature>
<dbReference type="PANTHER" id="PTHR24388:SF54">
    <property type="entry name" value="PROTEIN ESCARGOT"/>
    <property type="match status" value="1"/>
</dbReference>
<keyword evidence="12" id="KW-1185">Reference proteome</keyword>
<proteinExistence type="inferred from homology"/>
<organism evidence="11 12">
    <name type="scientific">Halocaridina rubra</name>
    <name type="common">Hawaiian red shrimp</name>
    <dbReference type="NCBI Taxonomy" id="373956"/>
    <lineage>
        <taxon>Eukaryota</taxon>
        <taxon>Metazoa</taxon>
        <taxon>Ecdysozoa</taxon>
        <taxon>Arthropoda</taxon>
        <taxon>Crustacea</taxon>
        <taxon>Multicrustacea</taxon>
        <taxon>Malacostraca</taxon>
        <taxon>Eumalacostraca</taxon>
        <taxon>Eucarida</taxon>
        <taxon>Decapoda</taxon>
        <taxon>Pleocyemata</taxon>
        <taxon>Caridea</taxon>
        <taxon>Atyoidea</taxon>
        <taxon>Atyidae</taxon>
        <taxon>Halocaridina</taxon>
    </lineage>
</organism>
<dbReference type="PANTHER" id="PTHR24388">
    <property type="entry name" value="ZINC FINGER PROTEIN"/>
    <property type="match status" value="1"/>
</dbReference>
<dbReference type="PROSITE" id="PS50157">
    <property type="entry name" value="ZINC_FINGER_C2H2_2"/>
    <property type="match status" value="6"/>
</dbReference>
<dbReference type="SUPFAM" id="SSF57667">
    <property type="entry name" value="beta-beta-alpha zinc fingers"/>
    <property type="match status" value="4"/>
</dbReference>
<comment type="similarity">
    <text evidence="7">Belongs to the snail C2H2-type zinc-finger protein family.</text>
</comment>
<dbReference type="FunFam" id="3.30.160.60:FF:001049">
    <property type="entry name" value="zinc finger protein 319"/>
    <property type="match status" value="1"/>
</dbReference>
<dbReference type="InterPro" id="IPR007110">
    <property type="entry name" value="Ig-like_dom"/>
</dbReference>
<feature type="domain" description="C2H2-type" evidence="9">
    <location>
        <begin position="81"/>
        <end position="107"/>
    </location>
</feature>
<feature type="domain" description="C2H2-type" evidence="9">
    <location>
        <begin position="136"/>
        <end position="163"/>
    </location>
</feature>
<dbReference type="SMART" id="SM00355">
    <property type="entry name" value="ZnF_C2H2"/>
    <property type="match status" value="6"/>
</dbReference>
<evidence type="ECO:0000256" key="1">
    <source>
        <dbReference type="ARBA" id="ARBA00004123"/>
    </source>
</evidence>
<dbReference type="PROSITE" id="PS00028">
    <property type="entry name" value="ZINC_FINGER_C2H2_1"/>
    <property type="match status" value="5"/>
</dbReference>
<feature type="domain" description="C2H2-type" evidence="9">
    <location>
        <begin position="53"/>
        <end position="80"/>
    </location>
</feature>
<dbReference type="FunFam" id="3.30.160.60:FF:000688">
    <property type="entry name" value="zinc finger protein 197 isoform X1"/>
    <property type="match status" value="1"/>
</dbReference>
<sequence>MENNLKENEHDFGDIMCLEDVTKYLTIILEEDASTPVGGLPIYEEQNSKNNLFECPICLKLYAGKGNLSKHLRIHTGETPFYCPICGKGFKQNRLKEHIRIHTGEKPFECPVCNKRFKENGHLTKHKLVHTGEKPYVCPICGKGCNQNHRLTEHMRIHTGERPFKCPVCSKGYALKSHVQKHLLSHRLQKPHVCPVCGKTYAVSRYFHNHLMSHKSRENISTNILNISENNLSLYTVIPLVVLQETLSTCRITKGNTLTCTCHGSAQLPTASSMLKIMPPFRLIWLKSMKTRVA</sequence>
<dbReference type="GO" id="GO:0008270">
    <property type="term" value="F:zinc ion binding"/>
    <property type="evidence" value="ECO:0007669"/>
    <property type="project" value="UniProtKB-KW"/>
</dbReference>
<dbReference type="Pfam" id="PF00096">
    <property type="entry name" value="zf-C2H2"/>
    <property type="match status" value="4"/>
</dbReference>
<keyword evidence="2" id="KW-0479">Metal-binding</keyword>
<keyword evidence="5" id="KW-0862">Zinc</keyword>
<evidence type="ECO:0000259" key="10">
    <source>
        <dbReference type="PROSITE" id="PS50835"/>
    </source>
</evidence>
<evidence type="ECO:0000256" key="4">
    <source>
        <dbReference type="ARBA" id="ARBA00022771"/>
    </source>
</evidence>
<dbReference type="InterPro" id="IPR013087">
    <property type="entry name" value="Znf_C2H2_type"/>
</dbReference>
<dbReference type="GO" id="GO:0000981">
    <property type="term" value="F:DNA-binding transcription factor activity, RNA polymerase II-specific"/>
    <property type="evidence" value="ECO:0007669"/>
    <property type="project" value="TreeGrafter"/>
</dbReference>
<dbReference type="Proteomes" id="UP001381693">
    <property type="component" value="Unassembled WGS sequence"/>
</dbReference>
<dbReference type="FunFam" id="3.30.160.60:FF:002343">
    <property type="entry name" value="Zinc finger protein 33A"/>
    <property type="match status" value="1"/>
</dbReference>
<evidence type="ECO:0000256" key="3">
    <source>
        <dbReference type="ARBA" id="ARBA00022737"/>
    </source>
</evidence>
<feature type="domain" description="Ig-like" evidence="10">
    <location>
        <begin position="239"/>
        <end position="294"/>
    </location>
</feature>
<comment type="caution">
    <text evidence="11">The sequence shown here is derived from an EMBL/GenBank/DDBJ whole genome shotgun (WGS) entry which is preliminary data.</text>
</comment>